<evidence type="ECO:0000313" key="6">
    <source>
        <dbReference type="Proteomes" id="UP001500683"/>
    </source>
</evidence>
<name>A0ABP7WE76_9ACTN</name>
<reference evidence="6" key="1">
    <citation type="journal article" date="2019" name="Int. J. Syst. Evol. Microbiol.">
        <title>The Global Catalogue of Microorganisms (GCM) 10K type strain sequencing project: providing services to taxonomists for standard genome sequencing and annotation.</title>
        <authorList>
            <consortium name="The Broad Institute Genomics Platform"/>
            <consortium name="The Broad Institute Genome Sequencing Center for Infectious Disease"/>
            <person name="Wu L."/>
            <person name="Ma J."/>
        </authorList>
    </citation>
    <scope>NUCLEOTIDE SEQUENCE [LARGE SCALE GENOMIC DNA]</scope>
    <source>
        <strain evidence="6">JCM 16702</strain>
    </source>
</reference>
<dbReference type="InterPro" id="IPR018062">
    <property type="entry name" value="HTH_AraC-typ_CS"/>
</dbReference>
<comment type="caution">
    <text evidence="5">The sequence shown here is derived from an EMBL/GenBank/DDBJ whole genome shotgun (WGS) entry which is preliminary data.</text>
</comment>
<dbReference type="InterPro" id="IPR032783">
    <property type="entry name" value="AraC_lig"/>
</dbReference>
<proteinExistence type="predicted"/>
<dbReference type="Pfam" id="PF12833">
    <property type="entry name" value="HTH_18"/>
    <property type="match status" value="1"/>
</dbReference>
<evidence type="ECO:0000256" key="1">
    <source>
        <dbReference type="ARBA" id="ARBA00023015"/>
    </source>
</evidence>
<dbReference type="InterPro" id="IPR018060">
    <property type="entry name" value="HTH_AraC"/>
</dbReference>
<dbReference type="PANTHER" id="PTHR46796:SF13">
    <property type="entry name" value="HTH-TYPE TRANSCRIPTIONAL ACTIVATOR RHAS"/>
    <property type="match status" value="1"/>
</dbReference>
<dbReference type="PANTHER" id="PTHR46796">
    <property type="entry name" value="HTH-TYPE TRANSCRIPTIONAL ACTIVATOR RHAS-RELATED"/>
    <property type="match status" value="1"/>
</dbReference>
<dbReference type="SUPFAM" id="SSF46689">
    <property type="entry name" value="Homeodomain-like"/>
    <property type="match status" value="2"/>
</dbReference>
<dbReference type="PROSITE" id="PS01124">
    <property type="entry name" value="HTH_ARAC_FAMILY_2"/>
    <property type="match status" value="1"/>
</dbReference>
<dbReference type="InterPro" id="IPR020449">
    <property type="entry name" value="Tscrpt_reg_AraC-type_HTH"/>
</dbReference>
<evidence type="ECO:0000259" key="4">
    <source>
        <dbReference type="PROSITE" id="PS01124"/>
    </source>
</evidence>
<accession>A0ABP7WE76</accession>
<dbReference type="EMBL" id="BAAAZG010000039">
    <property type="protein sequence ID" value="GAA4085947.1"/>
    <property type="molecule type" value="Genomic_DNA"/>
</dbReference>
<keyword evidence="3" id="KW-0804">Transcription</keyword>
<evidence type="ECO:0000256" key="2">
    <source>
        <dbReference type="ARBA" id="ARBA00023125"/>
    </source>
</evidence>
<keyword evidence="6" id="KW-1185">Reference proteome</keyword>
<dbReference type="PROSITE" id="PS00041">
    <property type="entry name" value="HTH_ARAC_FAMILY_1"/>
    <property type="match status" value="1"/>
</dbReference>
<protein>
    <submittedName>
        <fullName evidence="5">AraC family transcriptional regulator</fullName>
    </submittedName>
</protein>
<evidence type="ECO:0000313" key="5">
    <source>
        <dbReference type="EMBL" id="GAA4085947.1"/>
    </source>
</evidence>
<dbReference type="Proteomes" id="UP001500683">
    <property type="component" value="Unassembled WGS sequence"/>
</dbReference>
<sequence>MFGASALTPPWGLRFPDCPSLTLCAPLRGQGWLVQGNRARPLRVGEAAVVRGTEPFVFADTATPRATRDVTCGGPLGDLSGDTVLMVGAYEAKGEVARRLVRLLPPLLVVADAEDCTPMRDYLTAQLAPGRPGRQIVLDRLLDWLLVCTLRDWFDQPGVTLPGWYAALGDDAVGPALRAIHDEPSRPWTLASLAAVAGVSRSTLARRFTDLVGEPPLAYLTSWRMALAADMLADPAATVASVARRVGYSDAFGFSSAFKRTYGTSPSAYRRGAAPADHAEAAGSR</sequence>
<dbReference type="InterPro" id="IPR009057">
    <property type="entry name" value="Homeodomain-like_sf"/>
</dbReference>
<organism evidence="5 6">
    <name type="scientific">Actinomadura miaoliensis</name>
    <dbReference type="NCBI Taxonomy" id="430685"/>
    <lineage>
        <taxon>Bacteria</taxon>
        <taxon>Bacillati</taxon>
        <taxon>Actinomycetota</taxon>
        <taxon>Actinomycetes</taxon>
        <taxon>Streptosporangiales</taxon>
        <taxon>Thermomonosporaceae</taxon>
        <taxon>Actinomadura</taxon>
    </lineage>
</organism>
<evidence type="ECO:0000256" key="3">
    <source>
        <dbReference type="ARBA" id="ARBA00023163"/>
    </source>
</evidence>
<dbReference type="SMART" id="SM00342">
    <property type="entry name" value="HTH_ARAC"/>
    <property type="match status" value="1"/>
</dbReference>
<dbReference type="Pfam" id="PF12852">
    <property type="entry name" value="Cupin_6"/>
    <property type="match status" value="1"/>
</dbReference>
<dbReference type="PRINTS" id="PR00032">
    <property type="entry name" value="HTHARAC"/>
</dbReference>
<keyword evidence="2" id="KW-0238">DNA-binding</keyword>
<dbReference type="Gene3D" id="1.10.10.60">
    <property type="entry name" value="Homeodomain-like"/>
    <property type="match status" value="2"/>
</dbReference>
<gene>
    <name evidence="5" type="ORF">GCM10022214_52450</name>
</gene>
<feature type="domain" description="HTH araC/xylS-type" evidence="4">
    <location>
        <begin position="174"/>
        <end position="272"/>
    </location>
</feature>
<keyword evidence="1" id="KW-0805">Transcription regulation</keyword>
<dbReference type="InterPro" id="IPR050204">
    <property type="entry name" value="AraC_XylS_family_regulators"/>
</dbReference>